<keyword evidence="10" id="KW-1185">Reference proteome</keyword>
<protein>
    <submittedName>
        <fullName evidence="9">ABC transporter permease</fullName>
    </submittedName>
</protein>
<accession>A0ABW6AN86</accession>
<feature type="transmembrane region" description="Helical" evidence="6">
    <location>
        <begin position="695"/>
        <end position="717"/>
    </location>
</feature>
<evidence type="ECO:0000256" key="2">
    <source>
        <dbReference type="ARBA" id="ARBA00022475"/>
    </source>
</evidence>
<keyword evidence="2" id="KW-1003">Cell membrane</keyword>
<feature type="transmembrane region" description="Helical" evidence="6">
    <location>
        <begin position="376"/>
        <end position="402"/>
    </location>
</feature>
<feature type="transmembrane region" description="Helical" evidence="6">
    <location>
        <begin position="423"/>
        <end position="446"/>
    </location>
</feature>
<comment type="caution">
    <text evidence="9">The sequence shown here is derived from an EMBL/GenBank/DDBJ whole genome shotgun (WGS) entry which is preliminary data.</text>
</comment>
<keyword evidence="5 6" id="KW-0472">Membrane</keyword>
<evidence type="ECO:0000259" key="7">
    <source>
        <dbReference type="Pfam" id="PF02687"/>
    </source>
</evidence>
<dbReference type="PANTHER" id="PTHR30572:SF18">
    <property type="entry name" value="ABC-TYPE MACROLIDE FAMILY EXPORT SYSTEM PERMEASE COMPONENT 2"/>
    <property type="match status" value="1"/>
</dbReference>
<organism evidence="9 10">
    <name type="scientific">Spirosoma flavum</name>
    <dbReference type="NCBI Taxonomy" id="2048557"/>
    <lineage>
        <taxon>Bacteria</taxon>
        <taxon>Pseudomonadati</taxon>
        <taxon>Bacteroidota</taxon>
        <taxon>Cytophagia</taxon>
        <taxon>Cytophagales</taxon>
        <taxon>Cytophagaceae</taxon>
        <taxon>Spirosoma</taxon>
    </lineage>
</organism>
<dbReference type="Pfam" id="PF12704">
    <property type="entry name" value="MacB_PCD"/>
    <property type="match status" value="2"/>
</dbReference>
<comment type="subcellular location">
    <subcellularLocation>
        <location evidence="1">Cell membrane</location>
        <topology evidence="1">Multi-pass membrane protein</topology>
    </subcellularLocation>
</comment>
<dbReference type="PANTHER" id="PTHR30572">
    <property type="entry name" value="MEMBRANE COMPONENT OF TRANSPORTER-RELATED"/>
    <property type="match status" value="1"/>
</dbReference>
<evidence type="ECO:0000256" key="3">
    <source>
        <dbReference type="ARBA" id="ARBA00022692"/>
    </source>
</evidence>
<dbReference type="EMBL" id="JBHUOM010000019">
    <property type="protein sequence ID" value="MFD2935898.1"/>
    <property type="molecule type" value="Genomic_DNA"/>
</dbReference>
<gene>
    <name evidence="9" type="ORF">ACFS25_19105</name>
</gene>
<proteinExistence type="predicted"/>
<dbReference type="InterPro" id="IPR050250">
    <property type="entry name" value="Macrolide_Exporter_MacB"/>
</dbReference>
<feature type="transmembrane region" description="Helical" evidence="6">
    <location>
        <begin position="778"/>
        <end position="805"/>
    </location>
</feature>
<feature type="transmembrane region" description="Helical" evidence="6">
    <location>
        <begin position="283"/>
        <end position="309"/>
    </location>
</feature>
<evidence type="ECO:0000256" key="4">
    <source>
        <dbReference type="ARBA" id="ARBA00022989"/>
    </source>
</evidence>
<keyword evidence="4 6" id="KW-1133">Transmembrane helix</keyword>
<dbReference type="InterPro" id="IPR025857">
    <property type="entry name" value="MacB_PCD"/>
</dbReference>
<dbReference type="InterPro" id="IPR003838">
    <property type="entry name" value="ABC3_permease_C"/>
</dbReference>
<feature type="transmembrane region" description="Helical" evidence="6">
    <location>
        <begin position="18"/>
        <end position="41"/>
    </location>
</feature>
<dbReference type="Pfam" id="PF02687">
    <property type="entry name" value="FtsX"/>
    <property type="match status" value="2"/>
</dbReference>
<feature type="transmembrane region" description="Helical" evidence="6">
    <location>
        <begin position="330"/>
        <end position="356"/>
    </location>
</feature>
<feature type="domain" description="ABC3 transporter permease C-terminal" evidence="7">
    <location>
        <begin position="696"/>
        <end position="804"/>
    </location>
</feature>
<evidence type="ECO:0000256" key="6">
    <source>
        <dbReference type="SAM" id="Phobius"/>
    </source>
</evidence>
<evidence type="ECO:0000259" key="8">
    <source>
        <dbReference type="Pfam" id="PF12704"/>
    </source>
</evidence>
<feature type="domain" description="ABC3 transporter permease C-terminal" evidence="7">
    <location>
        <begin position="289"/>
        <end position="402"/>
    </location>
</feature>
<feature type="domain" description="MacB-like periplasmic core" evidence="8">
    <location>
        <begin position="21"/>
        <end position="245"/>
    </location>
</feature>
<evidence type="ECO:0000256" key="1">
    <source>
        <dbReference type="ARBA" id="ARBA00004651"/>
    </source>
</evidence>
<evidence type="ECO:0000313" key="9">
    <source>
        <dbReference type="EMBL" id="MFD2935898.1"/>
    </source>
</evidence>
<dbReference type="Proteomes" id="UP001597512">
    <property type="component" value="Unassembled WGS sequence"/>
</dbReference>
<name>A0ABW6AN86_9BACT</name>
<sequence>MLQNYIKIAFRNLQRRRFYALVTVLGLTVGITFLLLIGSYIQGELAVNRTLRHASQQYLIQSRWKEKDMGMDITTLAPIGPTLKTQYPTLVANYYRFYGATAIVSNDQKHFREQIQIGDSTLLSMFGLPLEYGDPQTALLAPNSIVITAALAQKYFGKTDVLRQQLIVQTPASGKQLFTVTGVLQALPFNSVTHLLQLPEQIFIPMRNVGYFIPEAAMNSWQNQYIPTYLELQPGVTAAQLTQPIARTLAIHAPPGFKENLTAYLSPLETYYLTANNGLVKKMILTLSVIGIFILLMAVVNFVNITIGMSATRLREIGVRKVLGGLKKQVIAQFLVEAFLLTAGATLLALGCYELFRSTFAVLLDKPIPSLLDWSPYAFLALTGLVLVIGLLAGSYPAFVLSGLPSVDSLKGKLVASVQKGVLLRRALIVFQFTVAIFVFVGALVIGKQVSYFFTKDLGYQKEQIMTVASVPRDWSPAGVQRMEDIRNRLARIPGVSDVSLSFEIPDGRSSGSGRVFPQGRDSTQAIVATVLTTDEQFAQTYGLHMREGNYFNANGSSSDSLRVVLNESATRALGWATPAKAIDQVVRLQGSNQIYRVGGVLNDFHFGSLHETIKPLILLNIRSNTIYRYFSFKLTPRQANAQLDGPGSLPETVEAIGREWARLFPEAPFDYSFMDDTLQKLYKTEIQLQKASRLATTLALIIVLLGVLGLVSLNVTRRTKEIGIRKVLGSSTFSIVNLFMKEFILILLIANVIAWPMAYYLLSDWLTHFAYRMDLSWWPFAVVAVCLALLTGFIVSTQAIRAALTNPVKSLRNE</sequence>
<evidence type="ECO:0000256" key="5">
    <source>
        <dbReference type="ARBA" id="ARBA00023136"/>
    </source>
</evidence>
<reference evidence="10" key="1">
    <citation type="journal article" date="2019" name="Int. J. Syst. Evol. Microbiol.">
        <title>The Global Catalogue of Microorganisms (GCM) 10K type strain sequencing project: providing services to taxonomists for standard genome sequencing and annotation.</title>
        <authorList>
            <consortium name="The Broad Institute Genomics Platform"/>
            <consortium name="The Broad Institute Genome Sequencing Center for Infectious Disease"/>
            <person name="Wu L."/>
            <person name="Ma J."/>
        </authorList>
    </citation>
    <scope>NUCLEOTIDE SEQUENCE [LARGE SCALE GENOMIC DNA]</scope>
    <source>
        <strain evidence="10">KCTC 52490</strain>
    </source>
</reference>
<feature type="transmembrane region" description="Helical" evidence="6">
    <location>
        <begin position="744"/>
        <end position="763"/>
    </location>
</feature>
<evidence type="ECO:0000313" key="10">
    <source>
        <dbReference type="Proteomes" id="UP001597512"/>
    </source>
</evidence>
<feature type="domain" description="MacB-like periplasmic core" evidence="8">
    <location>
        <begin position="434"/>
        <end position="625"/>
    </location>
</feature>
<dbReference type="RefSeq" id="WP_381504189.1">
    <property type="nucleotide sequence ID" value="NZ_JBHUOM010000019.1"/>
</dbReference>
<keyword evidence="3 6" id="KW-0812">Transmembrane</keyword>